<dbReference type="NCBIfam" id="TIGR01766">
    <property type="entry name" value="IS200/IS605 family accessory protein TnpB-like domain"/>
    <property type="match status" value="1"/>
</dbReference>
<dbReference type="EMBL" id="SNRY01001453">
    <property type="protein sequence ID" value="KAA6330825.1"/>
    <property type="molecule type" value="Genomic_DNA"/>
</dbReference>
<evidence type="ECO:0000256" key="3">
    <source>
        <dbReference type="ARBA" id="ARBA00022723"/>
    </source>
</evidence>
<dbReference type="GO" id="GO:0003677">
    <property type="term" value="F:DNA binding"/>
    <property type="evidence" value="ECO:0007669"/>
    <property type="project" value="UniProtKB-KW"/>
</dbReference>
<dbReference type="Pfam" id="PF12323">
    <property type="entry name" value="HTH_OrfB_IS605"/>
    <property type="match status" value="1"/>
</dbReference>
<dbReference type="NCBIfam" id="NF040570">
    <property type="entry name" value="guided_TnpB"/>
    <property type="match status" value="1"/>
</dbReference>
<dbReference type="GO" id="GO:0032196">
    <property type="term" value="P:transposition"/>
    <property type="evidence" value="ECO:0007669"/>
    <property type="project" value="UniProtKB-KW"/>
</dbReference>
<protein>
    <recommendedName>
        <fullName evidence="7">Rubredoxin-like domain-containing protein</fullName>
    </recommendedName>
</protein>
<evidence type="ECO:0000256" key="1">
    <source>
        <dbReference type="ARBA" id="ARBA00008761"/>
    </source>
</evidence>
<keyword evidence="5" id="KW-0238">DNA-binding</keyword>
<dbReference type="Pfam" id="PF07282">
    <property type="entry name" value="Cas12f1-like_TNB"/>
    <property type="match status" value="1"/>
</dbReference>
<evidence type="ECO:0000256" key="6">
    <source>
        <dbReference type="ARBA" id="ARBA00023172"/>
    </source>
</evidence>
<accession>A0A5J4RB78</accession>
<comment type="similarity">
    <text evidence="1">In the C-terminal section; belongs to the transposase 35 family.</text>
</comment>
<comment type="caution">
    <text evidence="8">The sequence shown here is derived from an EMBL/GenBank/DDBJ whole genome shotgun (WGS) entry which is preliminary data.</text>
</comment>
<dbReference type="InterPro" id="IPR024934">
    <property type="entry name" value="Rubredoxin-like_dom"/>
</dbReference>
<proteinExistence type="inferred from homology"/>
<name>A0A5J4RB78_9ZZZZ</name>
<evidence type="ECO:0000256" key="2">
    <source>
        <dbReference type="ARBA" id="ARBA00022578"/>
    </source>
</evidence>
<keyword evidence="6" id="KW-0233">DNA recombination</keyword>
<dbReference type="GO" id="GO:0006310">
    <property type="term" value="P:DNA recombination"/>
    <property type="evidence" value="ECO:0007669"/>
    <property type="project" value="UniProtKB-KW"/>
</dbReference>
<dbReference type="AlphaFoldDB" id="A0A5J4RB78"/>
<evidence type="ECO:0000256" key="5">
    <source>
        <dbReference type="ARBA" id="ARBA00023125"/>
    </source>
</evidence>
<keyword evidence="3" id="KW-0479">Metal-binding</keyword>
<evidence type="ECO:0000259" key="7">
    <source>
        <dbReference type="PROSITE" id="PS50903"/>
    </source>
</evidence>
<gene>
    <name evidence="8" type="ORF">EZS27_020513</name>
</gene>
<dbReference type="InterPro" id="IPR021027">
    <property type="entry name" value="Transposase_put_HTH"/>
</dbReference>
<dbReference type="GO" id="GO:0005506">
    <property type="term" value="F:iron ion binding"/>
    <property type="evidence" value="ECO:0007669"/>
    <property type="project" value="InterPro"/>
</dbReference>
<reference evidence="8" key="1">
    <citation type="submission" date="2019-03" db="EMBL/GenBank/DDBJ databases">
        <title>Single cell metagenomics reveals metabolic interactions within the superorganism composed of flagellate Streblomastix strix and complex community of Bacteroidetes bacteria on its surface.</title>
        <authorList>
            <person name="Treitli S.C."/>
            <person name="Kolisko M."/>
            <person name="Husnik F."/>
            <person name="Keeling P."/>
            <person name="Hampl V."/>
        </authorList>
    </citation>
    <scope>NUCLEOTIDE SEQUENCE</scope>
    <source>
        <strain evidence="8">STM</strain>
    </source>
</reference>
<dbReference type="InterPro" id="IPR010095">
    <property type="entry name" value="Cas12f1-like_TNB"/>
</dbReference>
<dbReference type="Pfam" id="PF01385">
    <property type="entry name" value="OrfB_IS605"/>
    <property type="match status" value="1"/>
</dbReference>
<dbReference type="InterPro" id="IPR001959">
    <property type="entry name" value="Transposase"/>
</dbReference>
<dbReference type="PROSITE" id="PS50903">
    <property type="entry name" value="RUBREDOXIN_LIKE"/>
    <property type="match status" value="1"/>
</dbReference>
<feature type="domain" description="Rubredoxin-like" evidence="7">
    <location>
        <begin position="327"/>
        <end position="365"/>
    </location>
</feature>
<evidence type="ECO:0000256" key="4">
    <source>
        <dbReference type="ARBA" id="ARBA00022833"/>
    </source>
</evidence>
<evidence type="ECO:0000313" key="8">
    <source>
        <dbReference type="EMBL" id="KAA6330825.1"/>
    </source>
</evidence>
<organism evidence="8">
    <name type="scientific">termite gut metagenome</name>
    <dbReference type="NCBI Taxonomy" id="433724"/>
    <lineage>
        <taxon>unclassified sequences</taxon>
        <taxon>metagenomes</taxon>
        <taxon>organismal metagenomes</taxon>
    </lineage>
</organism>
<keyword evidence="4" id="KW-0862">Zinc</keyword>
<keyword evidence="2" id="KW-0815">Transposition</keyword>
<sequence>MLKALKIQLYPNKIQITQFNQLLGCYRVVYNKCLAYKIETYAQTGGGCGLCEISKYFHGELRQNEKYSWLLGQNTKVLQQAIRQMLTAYDKFFKHLSKYPKFKSKKDTVSSCLFPLEAISKLNDYQTNRLSLANIKKVKFSTSDKYKNYLTKYKQGIKSATLTKTASGKYFLSILVQSDEVLKKPHIPNSIVGIDMGIKSFMVTSKGKTYENLHFYKDNERKIVKLQREVSRKIKGSNNRKKSRIKLARFYEKITNQKKNYLYNVVNEILNENQVIVLEDLNVKGILRNHKLSKAIQEISLSETKRIMTYKSEWYGKTVIEVDRFYPSSKLCSKCGYKYKNLNLKEREWKCPVCGEVHNRDFNASINLENEGLRIFNLQVPDRFGELTLVETVPVDDKDSVMNPLKSTQSLKQEIGSNSFVRNC</sequence>
<dbReference type="CDD" id="cd00350">
    <property type="entry name" value="rubredoxin_like"/>
    <property type="match status" value="1"/>
</dbReference>